<dbReference type="PANTHER" id="PTHR35894">
    <property type="entry name" value="GENERAL SECRETION PATHWAY PROTEIN A-RELATED"/>
    <property type="match status" value="1"/>
</dbReference>
<dbReference type="SMART" id="SM00382">
    <property type="entry name" value="AAA"/>
    <property type="match status" value="1"/>
</dbReference>
<evidence type="ECO:0000259" key="1">
    <source>
        <dbReference type="SMART" id="SM00382"/>
    </source>
</evidence>
<reference evidence="3" key="1">
    <citation type="journal article" date="2019" name="Int. J. Syst. Evol. Microbiol.">
        <title>The Global Catalogue of Microorganisms (GCM) 10K type strain sequencing project: providing services to taxonomists for standard genome sequencing and annotation.</title>
        <authorList>
            <consortium name="The Broad Institute Genomics Platform"/>
            <consortium name="The Broad Institute Genome Sequencing Center for Infectious Disease"/>
            <person name="Wu L."/>
            <person name="Ma J."/>
        </authorList>
    </citation>
    <scope>NUCLEOTIDE SEQUENCE [LARGE SCALE GENOMIC DNA]</scope>
    <source>
        <strain evidence="3">JCM 4565</strain>
    </source>
</reference>
<gene>
    <name evidence="2" type="ORF">GCM10010319_61800</name>
</gene>
<dbReference type="PANTHER" id="PTHR35894:SF1">
    <property type="entry name" value="PHOSPHORIBULOKINASE _ URIDINE KINASE FAMILY"/>
    <property type="match status" value="1"/>
</dbReference>
<dbReference type="InterPro" id="IPR003593">
    <property type="entry name" value="AAA+_ATPase"/>
</dbReference>
<dbReference type="EMBL" id="BAAABW010000032">
    <property type="protein sequence ID" value="GAA0374907.1"/>
    <property type="molecule type" value="Genomic_DNA"/>
</dbReference>
<evidence type="ECO:0000313" key="3">
    <source>
        <dbReference type="Proteomes" id="UP001500063"/>
    </source>
</evidence>
<dbReference type="Proteomes" id="UP001500063">
    <property type="component" value="Unassembled WGS sequence"/>
</dbReference>
<accession>A0ABP3HQ88</accession>
<dbReference type="RefSeq" id="WP_344123118.1">
    <property type="nucleotide sequence ID" value="NZ_BAAABW010000032.1"/>
</dbReference>
<dbReference type="Pfam" id="PF13401">
    <property type="entry name" value="AAA_22"/>
    <property type="match status" value="1"/>
</dbReference>
<dbReference type="InterPro" id="IPR052026">
    <property type="entry name" value="ExeA_AAA_ATPase_DNA-bind"/>
</dbReference>
<keyword evidence="3" id="KW-1185">Reference proteome</keyword>
<name>A0ABP3HQ88_9ACTN</name>
<dbReference type="InterPro" id="IPR027417">
    <property type="entry name" value="P-loop_NTPase"/>
</dbReference>
<comment type="caution">
    <text evidence="2">The sequence shown here is derived from an EMBL/GenBank/DDBJ whole genome shotgun (WGS) entry which is preliminary data.</text>
</comment>
<dbReference type="SUPFAM" id="SSF52540">
    <property type="entry name" value="P-loop containing nucleoside triphosphate hydrolases"/>
    <property type="match status" value="1"/>
</dbReference>
<dbReference type="InterPro" id="IPR049945">
    <property type="entry name" value="AAA_22"/>
</dbReference>
<protein>
    <recommendedName>
        <fullName evidence="1">AAA+ ATPase domain-containing protein</fullName>
    </recommendedName>
</protein>
<proteinExistence type="predicted"/>
<sequence length="249" mass="27380">MHFLPLLRTRTLFTDGLRDTAHAVADGFASRSMVCLTGLSGIGKTFAVRTVLASHPPCRRAPLMLPARPAPADLRAALHDVLALPGLPPADPGVADALILKALARIPRIVAVDEAHQLSDVSFEYLRYLYDTLPGGLCIVLIAGQDGEPVLRAQRMLASRTAAWLHLVPLHPLHPHHVPGAISRLHPLWQHTDPELLRRVDARFARGRLRHWALLTHHTHHVLTRAGARSVTPELLQKATHRIGLVPCR</sequence>
<evidence type="ECO:0000313" key="2">
    <source>
        <dbReference type="EMBL" id="GAA0374907.1"/>
    </source>
</evidence>
<feature type="domain" description="AAA+ ATPase" evidence="1">
    <location>
        <begin position="30"/>
        <end position="163"/>
    </location>
</feature>
<organism evidence="2 3">
    <name type="scientific">Streptomyces blastmyceticus</name>
    <dbReference type="NCBI Taxonomy" id="68180"/>
    <lineage>
        <taxon>Bacteria</taxon>
        <taxon>Bacillati</taxon>
        <taxon>Actinomycetota</taxon>
        <taxon>Actinomycetes</taxon>
        <taxon>Kitasatosporales</taxon>
        <taxon>Streptomycetaceae</taxon>
        <taxon>Streptomyces</taxon>
    </lineage>
</organism>